<proteinExistence type="predicted"/>
<dbReference type="PANTHER" id="PTHR48222:SF4">
    <property type="entry name" value="PROTEINASE INHIBITOR, PROPEPTIDE"/>
    <property type="match status" value="1"/>
</dbReference>
<dbReference type="Proteomes" id="UP000504607">
    <property type="component" value="Chromosome 2"/>
</dbReference>
<evidence type="ECO:0000259" key="2">
    <source>
        <dbReference type="Pfam" id="PF05922"/>
    </source>
</evidence>
<reference evidence="4" key="1">
    <citation type="submission" date="2025-08" db="UniProtKB">
        <authorList>
            <consortium name="RefSeq"/>
        </authorList>
    </citation>
    <scope>IDENTIFICATION</scope>
</reference>
<dbReference type="InterPro" id="IPR010259">
    <property type="entry name" value="S8pro/Inhibitor_I9"/>
</dbReference>
<gene>
    <name evidence="4" type="primary">LOC105038394</name>
</gene>
<dbReference type="PANTHER" id="PTHR48222">
    <property type="entry name" value="PROTEINASE INHIBITOR, PROPEPTIDE"/>
    <property type="match status" value="1"/>
</dbReference>
<dbReference type="OrthoDB" id="687377at2759"/>
<dbReference type="Pfam" id="PF05922">
    <property type="entry name" value="Inhibitor_I9"/>
    <property type="match status" value="1"/>
</dbReference>
<sequence>MERTRLAILFLFSISLLSVSKAKDEATKTALYIVEVEKPEGIQLEAFYLKTLSAVLGSVEAAKEALIYSYKYAIYGFAAQLTQKQALEISKQPGVLGVTISKIYKLLPRPGGPSLAGLS</sequence>
<dbReference type="InterPro" id="IPR037045">
    <property type="entry name" value="S8pro/Inhibitor_I9_sf"/>
</dbReference>
<feature type="domain" description="Inhibitor I9" evidence="2">
    <location>
        <begin position="50"/>
        <end position="106"/>
    </location>
</feature>
<name>A0A6I9QNN1_ELAGV</name>
<evidence type="ECO:0000313" key="3">
    <source>
        <dbReference type="Proteomes" id="UP000504607"/>
    </source>
</evidence>
<accession>A0A6I9QNN1</accession>
<dbReference type="RefSeq" id="XP_010912494.1">
    <property type="nucleotide sequence ID" value="XM_010914192.1"/>
</dbReference>
<dbReference type="InParanoid" id="A0A6I9QNN1"/>
<dbReference type="Gene3D" id="3.30.70.80">
    <property type="entry name" value="Peptidase S8 propeptide/proteinase inhibitor I9"/>
    <property type="match status" value="1"/>
</dbReference>
<keyword evidence="1" id="KW-0732">Signal</keyword>
<evidence type="ECO:0000313" key="4">
    <source>
        <dbReference type="RefSeq" id="XP_010912494.1"/>
    </source>
</evidence>
<organism evidence="3 4">
    <name type="scientific">Elaeis guineensis var. tenera</name>
    <name type="common">Oil palm</name>
    <dbReference type="NCBI Taxonomy" id="51953"/>
    <lineage>
        <taxon>Eukaryota</taxon>
        <taxon>Viridiplantae</taxon>
        <taxon>Streptophyta</taxon>
        <taxon>Embryophyta</taxon>
        <taxon>Tracheophyta</taxon>
        <taxon>Spermatophyta</taxon>
        <taxon>Magnoliopsida</taxon>
        <taxon>Liliopsida</taxon>
        <taxon>Arecaceae</taxon>
        <taxon>Arecoideae</taxon>
        <taxon>Cocoseae</taxon>
        <taxon>Elaeidinae</taxon>
        <taxon>Elaeis</taxon>
    </lineage>
</organism>
<protein>
    <submittedName>
        <fullName evidence="4">Subtilisin-like protease SBT3.5</fullName>
    </submittedName>
</protein>
<feature type="signal peptide" evidence="1">
    <location>
        <begin position="1"/>
        <end position="22"/>
    </location>
</feature>
<feature type="chain" id="PRO_5026700646" evidence="1">
    <location>
        <begin position="23"/>
        <end position="119"/>
    </location>
</feature>
<dbReference type="AlphaFoldDB" id="A0A6I9QNN1"/>
<evidence type="ECO:0000256" key="1">
    <source>
        <dbReference type="SAM" id="SignalP"/>
    </source>
</evidence>
<keyword evidence="3" id="KW-1185">Reference proteome</keyword>